<dbReference type="EMBL" id="JAQQWI010000001">
    <property type="protein sequence ID" value="KAK8040560.1"/>
    <property type="molecule type" value="Genomic_DNA"/>
</dbReference>
<feature type="region of interest" description="Disordered" evidence="1">
    <location>
        <begin position="349"/>
        <end position="512"/>
    </location>
</feature>
<feature type="domain" description="Ribonuclease H1 N-terminal" evidence="2">
    <location>
        <begin position="69"/>
        <end position="105"/>
    </location>
</feature>
<dbReference type="Proteomes" id="UP001396898">
    <property type="component" value="Unassembled WGS sequence"/>
</dbReference>
<evidence type="ECO:0000313" key="4">
    <source>
        <dbReference type="Proteomes" id="UP001396898"/>
    </source>
</evidence>
<dbReference type="Gene3D" id="3.40.970.10">
    <property type="entry name" value="Ribonuclease H1, N-terminal domain"/>
    <property type="match status" value="3"/>
</dbReference>
<accession>A0ABR1T1V2</accession>
<keyword evidence="4" id="KW-1185">Reference proteome</keyword>
<dbReference type="PANTHER" id="PTHR10642:SF26">
    <property type="entry name" value="RIBONUCLEASE H1"/>
    <property type="match status" value="1"/>
</dbReference>
<dbReference type="SUPFAM" id="SSF55658">
    <property type="entry name" value="L9 N-domain-like"/>
    <property type="match status" value="2"/>
</dbReference>
<proteinExistence type="predicted"/>
<gene>
    <name evidence="3" type="ORF">PG991_000348</name>
</gene>
<feature type="domain" description="Ribonuclease H1 N-terminal" evidence="2">
    <location>
        <begin position="146"/>
        <end position="189"/>
    </location>
</feature>
<feature type="domain" description="Ribonuclease H1 N-terminal" evidence="2">
    <location>
        <begin position="5"/>
        <end position="47"/>
    </location>
</feature>
<reference evidence="3 4" key="1">
    <citation type="submission" date="2023-01" db="EMBL/GenBank/DDBJ databases">
        <title>Analysis of 21 Apiospora genomes using comparative genomics revels a genus with tremendous synthesis potential of carbohydrate active enzymes and secondary metabolites.</title>
        <authorList>
            <person name="Sorensen T."/>
        </authorList>
    </citation>
    <scope>NUCLEOTIDE SEQUENCE [LARGE SCALE GENOMIC DNA]</scope>
    <source>
        <strain evidence="3 4">CBS 20057</strain>
    </source>
</reference>
<sequence length="512" mass="57064">MAWLYYAVGVGRRAGVYDTWPECERQVKGFSGAKFKGFNSWGEAQRFKASYGGGKNHSGQQPSRQDYLRGRKPGIYSRVMVEEQVDGFPDAFYDVFPTYAEASRFMHSHLDTKAATAAPPPSDNPGVAMTGSGRAAAAPDVPYAEKYYAVAIGREPGIYYDWPTCEKQVKRYSGAIHQSFPTHAEAVKFVRERGNHFAMVAGFRPDNSAPFEDESDRFASSQCIAPGSQEYCKQRTTAITREFDVLYLSQPLLLRAFHDICREVKVEPRGSLPEYELAIKELGLINIVDFIDAKRCGKKVHIWPWDEFQAFRDYTLHSRDKCMVLDIARQHNLLRALLQNLSGKKAAKHARIMAMRQRRSNAPSLARPELSRPVPTPPAARAAASSHNAYDAPTPDAVAKRESPQSPPRPPSQQPPHTTITNPQHPPTPDTTPRATPALSSTTPVRRSARIAAIKEEQPTDSMETPVTQQKKKNKRKNTALAEILDHNDDAHDTPAAKKRKQGTPSRASVRS</sequence>
<feature type="region of interest" description="Disordered" evidence="1">
    <location>
        <begin position="114"/>
        <end position="134"/>
    </location>
</feature>
<dbReference type="InterPro" id="IPR037056">
    <property type="entry name" value="RNase_H1_N_sf"/>
</dbReference>
<feature type="compositionally biased region" description="Polar residues" evidence="1">
    <location>
        <begin position="503"/>
        <end position="512"/>
    </location>
</feature>
<dbReference type="InterPro" id="IPR050092">
    <property type="entry name" value="RNase_H"/>
</dbReference>
<evidence type="ECO:0000256" key="1">
    <source>
        <dbReference type="SAM" id="MobiDB-lite"/>
    </source>
</evidence>
<dbReference type="Pfam" id="PF01693">
    <property type="entry name" value="Cauli_VI"/>
    <property type="match status" value="3"/>
</dbReference>
<feature type="compositionally biased region" description="Pro residues" evidence="1">
    <location>
        <begin position="405"/>
        <end position="414"/>
    </location>
</feature>
<evidence type="ECO:0000313" key="3">
    <source>
        <dbReference type="EMBL" id="KAK8040560.1"/>
    </source>
</evidence>
<feature type="region of interest" description="Disordered" evidence="1">
    <location>
        <begin position="49"/>
        <end position="68"/>
    </location>
</feature>
<organism evidence="3 4">
    <name type="scientific">Apiospora marii</name>
    <dbReference type="NCBI Taxonomy" id="335849"/>
    <lineage>
        <taxon>Eukaryota</taxon>
        <taxon>Fungi</taxon>
        <taxon>Dikarya</taxon>
        <taxon>Ascomycota</taxon>
        <taxon>Pezizomycotina</taxon>
        <taxon>Sordariomycetes</taxon>
        <taxon>Xylariomycetidae</taxon>
        <taxon>Amphisphaeriales</taxon>
        <taxon>Apiosporaceae</taxon>
        <taxon>Apiospora</taxon>
    </lineage>
</organism>
<feature type="compositionally biased region" description="Basic residues" evidence="1">
    <location>
        <begin position="349"/>
        <end position="359"/>
    </location>
</feature>
<name>A0ABR1T1V2_9PEZI</name>
<dbReference type="PANTHER" id="PTHR10642">
    <property type="entry name" value="RIBONUCLEASE H1"/>
    <property type="match status" value="1"/>
</dbReference>
<dbReference type="InterPro" id="IPR009027">
    <property type="entry name" value="Ribosomal_bL9/RNase_H1_N"/>
</dbReference>
<feature type="compositionally biased region" description="Basic and acidic residues" evidence="1">
    <location>
        <begin position="484"/>
        <end position="496"/>
    </location>
</feature>
<feature type="compositionally biased region" description="Low complexity" evidence="1">
    <location>
        <begin position="379"/>
        <end position="393"/>
    </location>
</feature>
<evidence type="ECO:0000259" key="2">
    <source>
        <dbReference type="Pfam" id="PF01693"/>
    </source>
</evidence>
<comment type="caution">
    <text evidence="3">The sequence shown here is derived from an EMBL/GenBank/DDBJ whole genome shotgun (WGS) entry which is preliminary data.</text>
</comment>
<protein>
    <submittedName>
        <fullName evidence="3">Ribonuclease H-like domain-containing protein</fullName>
    </submittedName>
</protein>
<dbReference type="InterPro" id="IPR011320">
    <property type="entry name" value="RNase_H1_N"/>
</dbReference>